<dbReference type="EMBL" id="ML978746">
    <property type="protein sequence ID" value="KAF2084082.1"/>
    <property type="molecule type" value="Genomic_DNA"/>
</dbReference>
<feature type="region of interest" description="Disordered" evidence="1">
    <location>
        <begin position="181"/>
        <end position="204"/>
    </location>
</feature>
<keyword evidence="2" id="KW-1133">Transmembrane helix</keyword>
<feature type="compositionally biased region" description="Basic and acidic residues" evidence="1">
    <location>
        <begin position="284"/>
        <end position="302"/>
    </location>
</feature>
<protein>
    <recommendedName>
        <fullName evidence="5">Mid2 domain-containing protein</fullName>
    </recommendedName>
</protein>
<organism evidence="3 4">
    <name type="scientific">Saccharata proteae CBS 121410</name>
    <dbReference type="NCBI Taxonomy" id="1314787"/>
    <lineage>
        <taxon>Eukaryota</taxon>
        <taxon>Fungi</taxon>
        <taxon>Dikarya</taxon>
        <taxon>Ascomycota</taxon>
        <taxon>Pezizomycotina</taxon>
        <taxon>Dothideomycetes</taxon>
        <taxon>Dothideomycetes incertae sedis</taxon>
        <taxon>Botryosphaeriales</taxon>
        <taxon>Saccharataceae</taxon>
        <taxon>Saccharata</taxon>
    </lineage>
</organism>
<feature type="compositionally biased region" description="Polar residues" evidence="1">
    <location>
        <begin position="271"/>
        <end position="282"/>
    </location>
</feature>
<comment type="caution">
    <text evidence="3">The sequence shown here is derived from an EMBL/GenBank/DDBJ whole genome shotgun (WGS) entry which is preliminary data.</text>
</comment>
<name>A0A9P4HNK6_9PEZI</name>
<proteinExistence type="predicted"/>
<feature type="transmembrane region" description="Helical" evidence="2">
    <location>
        <begin position="235"/>
        <end position="258"/>
    </location>
</feature>
<evidence type="ECO:0000256" key="1">
    <source>
        <dbReference type="SAM" id="MobiDB-lite"/>
    </source>
</evidence>
<feature type="region of interest" description="Disordered" evidence="1">
    <location>
        <begin position="270"/>
        <end position="302"/>
    </location>
</feature>
<evidence type="ECO:0000256" key="2">
    <source>
        <dbReference type="SAM" id="Phobius"/>
    </source>
</evidence>
<dbReference type="AlphaFoldDB" id="A0A9P4HNK6"/>
<evidence type="ECO:0000313" key="3">
    <source>
        <dbReference type="EMBL" id="KAF2084082.1"/>
    </source>
</evidence>
<keyword evidence="2" id="KW-0812">Transmembrane</keyword>
<dbReference type="Proteomes" id="UP000799776">
    <property type="component" value="Unassembled WGS sequence"/>
</dbReference>
<evidence type="ECO:0000313" key="4">
    <source>
        <dbReference type="Proteomes" id="UP000799776"/>
    </source>
</evidence>
<dbReference type="OrthoDB" id="4497263at2759"/>
<accession>A0A9P4HNK6</accession>
<reference evidence="3" key="1">
    <citation type="journal article" date="2020" name="Stud. Mycol.">
        <title>101 Dothideomycetes genomes: a test case for predicting lifestyles and emergence of pathogens.</title>
        <authorList>
            <person name="Haridas S."/>
            <person name="Albert R."/>
            <person name="Binder M."/>
            <person name="Bloem J."/>
            <person name="Labutti K."/>
            <person name="Salamov A."/>
            <person name="Andreopoulos B."/>
            <person name="Baker S."/>
            <person name="Barry K."/>
            <person name="Bills G."/>
            <person name="Bluhm B."/>
            <person name="Cannon C."/>
            <person name="Castanera R."/>
            <person name="Culley D."/>
            <person name="Daum C."/>
            <person name="Ezra D."/>
            <person name="Gonzalez J."/>
            <person name="Henrissat B."/>
            <person name="Kuo A."/>
            <person name="Liang C."/>
            <person name="Lipzen A."/>
            <person name="Lutzoni F."/>
            <person name="Magnuson J."/>
            <person name="Mondo S."/>
            <person name="Nolan M."/>
            <person name="Ohm R."/>
            <person name="Pangilinan J."/>
            <person name="Park H.-J."/>
            <person name="Ramirez L."/>
            <person name="Alfaro M."/>
            <person name="Sun H."/>
            <person name="Tritt A."/>
            <person name="Yoshinaga Y."/>
            <person name="Zwiers L.-H."/>
            <person name="Turgeon B."/>
            <person name="Goodwin S."/>
            <person name="Spatafora J."/>
            <person name="Crous P."/>
            <person name="Grigoriev I."/>
        </authorList>
    </citation>
    <scope>NUCLEOTIDE SEQUENCE</scope>
    <source>
        <strain evidence="3">CBS 121410</strain>
    </source>
</reference>
<evidence type="ECO:0008006" key="5">
    <source>
        <dbReference type="Google" id="ProtNLM"/>
    </source>
</evidence>
<keyword evidence="4" id="KW-1185">Reference proteome</keyword>
<gene>
    <name evidence="3" type="ORF">K490DRAFT_49939</name>
</gene>
<sequence>MSYTAETISGEVTQYIPLTTTWTASSDCSRSFRQDGPSLVAFDPGYGLGIDSAVICQPPAVTTWWNQGLLGGGAADHTAVSIMPMTCPAGWSTVVTSVKDGVSTLAMCCPSGYYLANGVSGEVMGDCLSNVQRGMTLTYAWTSTSTDDWRIGTTTMTSSSTVGAIAVVGWNVKRTAVTATSSSTSSSTSSTVPAQTSSATPTGAAEMISDTATAASSITADSSEPLSSTTTALKAGIGIAVCLGVIGLIALVVAVWLLRRRKKAFNDNAERLNTTPSGTLDASSGDKGRGCELDPAERKEKRGDEGMVYELPVIERVGGMEVPGVVVHGPVGSALVELEGSKMA</sequence>
<keyword evidence="2" id="KW-0472">Membrane</keyword>